<dbReference type="InterPro" id="IPR015797">
    <property type="entry name" value="NUDIX_hydrolase-like_dom_sf"/>
</dbReference>
<dbReference type="InterPro" id="IPR000086">
    <property type="entry name" value="NUDIX_hydrolase_dom"/>
</dbReference>
<dbReference type="Gene3D" id="3.90.79.10">
    <property type="entry name" value="Nucleoside Triphosphate Pyrophosphohydrolase"/>
    <property type="match status" value="1"/>
</dbReference>
<evidence type="ECO:0000313" key="6">
    <source>
        <dbReference type="Proteomes" id="UP001344906"/>
    </source>
</evidence>
<protein>
    <recommendedName>
        <fullName evidence="4">Nudix hydrolase domain-containing protein</fullName>
    </recommendedName>
</protein>
<comment type="caution">
    <text evidence="5">The sequence shown here is derived from an EMBL/GenBank/DDBJ whole genome shotgun (WGS) entry which is preliminary data.</text>
</comment>
<dbReference type="EMBL" id="BSRI01000002">
    <property type="protein sequence ID" value="GLV60997.1"/>
    <property type="molecule type" value="Genomic_DNA"/>
</dbReference>
<dbReference type="RefSeq" id="WP_338258254.1">
    <property type="nucleotide sequence ID" value="NZ_BSRI01000002.1"/>
</dbReference>
<keyword evidence="6" id="KW-1185">Reference proteome</keyword>
<dbReference type="InterPro" id="IPR020476">
    <property type="entry name" value="Nudix_hydrolase"/>
</dbReference>
<dbReference type="PROSITE" id="PS00893">
    <property type="entry name" value="NUDIX_BOX"/>
    <property type="match status" value="1"/>
</dbReference>
<evidence type="ECO:0000256" key="2">
    <source>
        <dbReference type="ARBA" id="ARBA00022801"/>
    </source>
</evidence>
<reference evidence="5 6" key="1">
    <citation type="submission" date="2023-02" db="EMBL/GenBank/DDBJ databases">
        <title>Dictyobacter halimunensis sp. nov., a new member of the class Ktedonobacteria from forest soil in a geothermal area.</title>
        <authorList>
            <person name="Rachmania M.K."/>
            <person name="Ningsih F."/>
            <person name="Sakai Y."/>
            <person name="Yabe S."/>
            <person name="Yokota A."/>
            <person name="Sjamsuridzal W."/>
        </authorList>
    </citation>
    <scope>NUCLEOTIDE SEQUENCE [LARGE SCALE GENOMIC DNA]</scope>
    <source>
        <strain evidence="5 6">S3.2.2.5</strain>
    </source>
</reference>
<dbReference type="InterPro" id="IPR020084">
    <property type="entry name" value="NUDIX_hydrolase_CS"/>
</dbReference>
<dbReference type="PANTHER" id="PTHR43736:SF1">
    <property type="entry name" value="DIHYDRONEOPTERIN TRIPHOSPHATE DIPHOSPHATASE"/>
    <property type="match status" value="1"/>
</dbReference>
<evidence type="ECO:0000259" key="4">
    <source>
        <dbReference type="PROSITE" id="PS51462"/>
    </source>
</evidence>
<evidence type="ECO:0000313" key="5">
    <source>
        <dbReference type="EMBL" id="GLV60997.1"/>
    </source>
</evidence>
<dbReference type="SUPFAM" id="SSF55811">
    <property type="entry name" value="Nudix"/>
    <property type="match status" value="1"/>
</dbReference>
<feature type="domain" description="Nudix hydrolase" evidence="4">
    <location>
        <begin position="22"/>
        <end position="158"/>
    </location>
</feature>
<sequence length="172" mass="19564">MQLPSSSPEALPTLQAEAEAEGKKCCVGALITNHEGRILVQKRSPDRKLFPNCWDIIGGHVEAGETLTTALAREIREETGWDLARIKSLVHIFEWEAAPQGIRREFDFLVEVEGDLEHPHLEQDKHTAFRWISRDELDVLKEERLAGDDDELYQLVKKTLEWLVPSTPEGTQ</sequence>
<dbReference type="CDD" id="cd02883">
    <property type="entry name" value="NUDIX_Hydrolase"/>
    <property type="match status" value="1"/>
</dbReference>
<gene>
    <name evidence="5" type="ORF">KDH_78150</name>
</gene>
<name>A0ABQ6G851_9CHLR</name>
<comment type="similarity">
    <text evidence="1 3">Belongs to the Nudix hydrolase family.</text>
</comment>
<dbReference type="PRINTS" id="PR00502">
    <property type="entry name" value="NUDIXFAMILY"/>
</dbReference>
<proteinExistence type="inferred from homology"/>
<dbReference type="Proteomes" id="UP001344906">
    <property type="component" value="Unassembled WGS sequence"/>
</dbReference>
<dbReference type="PROSITE" id="PS51462">
    <property type="entry name" value="NUDIX"/>
    <property type="match status" value="1"/>
</dbReference>
<keyword evidence="2 3" id="KW-0378">Hydrolase</keyword>
<organism evidence="5 6">
    <name type="scientific">Dictyobacter halimunensis</name>
    <dbReference type="NCBI Taxonomy" id="3026934"/>
    <lineage>
        <taxon>Bacteria</taxon>
        <taxon>Bacillati</taxon>
        <taxon>Chloroflexota</taxon>
        <taxon>Ktedonobacteria</taxon>
        <taxon>Ktedonobacterales</taxon>
        <taxon>Dictyobacteraceae</taxon>
        <taxon>Dictyobacter</taxon>
    </lineage>
</organism>
<accession>A0ABQ6G851</accession>
<evidence type="ECO:0000256" key="1">
    <source>
        <dbReference type="ARBA" id="ARBA00005582"/>
    </source>
</evidence>
<dbReference type="PANTHER" id="PTHR43736">
    <property type="entry name" value="ADP-RIBOSE PYROPHOSPHATASE"/>
    <property type="match status" value="1"/>
</dbReference>
<evidence type="ECO:0000256" key="3">
    <source>
        <dbReference type="RuleBase" id="RU003476"/>
    </source>
</evidence>
<dbReference type="Pfam" id="PF00293">
    <property type="entry name" value="NUDIX"/>
    <property type="match status" value="1"/>
</dbReference>